<feature type="domain" description="Amidohydrolase-related" evidence="3">
    <location>
        <begin position="51"/>
        <end position="390"/>
    </location>
</feature>
<dbReference type="GO" id="GO:0050270">
    <property type="term" value="F:S-adenosylhomocysteine deaminase activity"/>
    <property type="evidence" value="ECO:0007669"/>
    <property type="project" value="UniProtKB-EC"/>
</dbReference>
<organism evidence="4 5">
    <name type="scientific">Candidatus Nanohalococcus occultus</name>
    <dbReference type="NCBI Taxonomy" id="2978047"/>
    <lineage>
        <taxon>Archaea</taxon>
        <taxon>Candidatus Nanohalarchaeota</taxon>
        <taxon>Candidatus Nanohalarchaeota incertae sedis</taxon>
        <taxon>Candidatus Nanohalococcus</taxon>
    </lineage>
</organism>
<dbReference type="PANTHER" id="PTHR43794:SF11">
    <property type="entry name" value="AMIDOHYDROLASE-RELATED DOMAIN-CONTAINING PROTEIN"/>
    <property type="match status" value="1"/>
</dbReference>
<dbReference type="SUPFAM" id="SSF51338">
    <property type="entry name" value="Composite domain of metallo-dependent hydrolases"/>
    <property type="match status" value="1"/>
</dbReference>
<evidence type="ECO:0000313" key="5">
    <source>
        <dbReference type="Proteomes" id="UP001218034"/>
    </source>
</evidence>
<dbReference type="EMBL" id="CP104395">
    <property type="protein sequence ID" value="WEL19448.1"/>
    <property type="molecule type" value="Genomic_DNA"/>
</dbReference>
<dbReference type="Gene3D" id="2.30.40.10">
    <property type="entry name" value="Urease, subunit C, domain 1"/>
    <property type="match status" value="1"/>
</dbReference>
<dbReference type="RefSeq" id="WP_347722319.1">
    <property type="nucleotide sequence ID" value="NZ_CP104395.1"/>
</dbReference>
<keyword evidence="1 4" id="KW-0378">Hydrolase</keyword>
<gene>
    <name evidence="4" type="primary">ssnA</name>
    <name evidence="4" type="ORF">SVXNc_0424</name>
</gene>
<accession>A0ABY8CHT3</accession>
<dbReference type="Proteomes" id="UP001218034">
    <property type="component" value="Chromosome"/>
</dbReference>
<dbReference type="Pfam" id="PF01979">
    <property type="entry name" value="Amidohydro_1"/>
    <property type="match status" value="1"/>
</dbReference>
<proteinExistence type="predicted"/>
<reference evidence="4 5" key="1">
    <citation type="submission" date="2022-09" db="EMBL/GenBank/DDBJ databases">
        <title>Xylan utilization by haloarchaea-nanohaloarchaea associations.</title>
        <authorList>
            <person name="Yakimov M."/>
        </authorList>
    </citation>
    <scope>NUCLEOTIDE SEQUENCE [LARGE SCALE GENOMIC DNA]</scope>
    <source>
        <strain evidence="4 5">SVXNc</strain>
    </source>
</reference>
<name>A0ABY8CHT3_9ARCH</name>
<dbReference type="CDD" id="cd01298">
    <property type="entry name" value="ATZ_TRZ_like"/>
    <property type="match status" value="1"/>
</dbReference>
<dbReference type="InterPro" id="IPR011059">
    <property type="entry name" value="Metal-dep_hydrolase_composite"/>
</dbReference>
<keyword evidence="5" id="KW-1185">Reference proteome</keyword>
<dbReference type="GeneID" id="90589861"/>
<dbReference type="SUPFAM" id="SSF51556">
    <property type="entry name" value="Metallo-dependent hydrolases"/>
    <property type="match status" value="1"/>
</dbReference>
<keyword evidence="2" id="KW-0175">Coiled coil</keyword>
<evidence type="ECO:0000256" key="1">
    <source>
        <dbReference type="ARBA" id="ARBA00022801"/>
    </source>
</evidence>
<feature type="coiled-coil region" evidence="2">
    <location>
        <begin position="179"/>
        <end position="206"/>
    </location>
</feature>
<dbReference type="InterPro" id="IPR032466">
    <property type="entry name" value="Metal_Hydrolase"/>
</dbReference>
<evidence type="ECO:0000313" key="4">
    <source>
        <dbReference type="EMBL" id="WEL19448.1"/>
    </source>
</evidence>
<dbReference type="EC" id="3.5.4.28" evidence="4"/>
<evidence type="ECO:0000259" key="3">
    <source>
        <dbReference type="Pfam" id="PF01979"/>
    </source>
</evidence>
<dbReference type="PANTHER" id="PTHR43794">
    <property type="entry name" value="AMINOHYDROLASE SSNA-RELATED"/>
    <property type="match status" value="1"/>
</dbReference>
<protein>
    <submittedName>
        <fullName evidence="4">Cytosine deaminase or related metal-dependent hydrolase</fullName>
        <ecNumber evidence="4">3.5.4.28</ecNumber>
    </submittedName>
</protein>
<sequence>MILENIRFLVTQNENREILEDIDLRIEDGKITEISENIEAEDEKIDCSNKIVLPGLINCHTHVSMSLLRGVSDDKELDEWLHEEIIPRETELSPQDVYDGALLGIKEMLKSGTTCFNDMYAPEEKVAEAVDKTGIRAVLANGIIERSDIDSRLEESREFIESFRTHPRIKPVVSPHAVYTVSENSLEKLKEQAEELDTSLHIHLSETRSENEDFKAENGERPVEFLERIGLLDENVIAAHCTHLTEEEIDLLAENSVSVSHNPCANLKLGSGIAPVPELLEKEVSVGLGTDGPASNNSFNMFEEMKFASLIQKNSDPETMSAQQVLDMATVNGAEALGLDNIGSIERGNKADLVAVEVDEAVKPAEKDRIVSHLVFSTPSVSETVVDGEVLVRDGELVEKVKDF</sequence>
<dbReference type="InterPro" id="IPR006680">
    <property type="entry name" value="Amidohydro-rel"/>
</dbReference>
<evidence type="ECO:0000256" key="2">
    <source>
        <dbReference type="SAM" id="Coils"/>
    </source>
</evidence>
<dbReference type="Gene3D" id="3.20.20.140">
    <property type="entry name" value="Metal-dependent hydrolases"/>
    <property type="match status" value="1"/>
</dbReference>
<dbReference type="InterPro" id="IPR050287">
    <property type="entry name" value="MTA/SAH_deaminase"/>
</dbReference>